<feature type="domain" description="Helicase ATP-binding" evidence="6">
    <location>
        <begin position="155"/>
        <end position="368"/>
    </location>
</feature>
<keyword evidence="2 5" id="KW-0378">Hydrolase</keyword>
<dbReference type="Proteomes" id="UP001153292">
    <property type="component" value="Chromosome 4"/>
</dbReference>
<feature type="domain" description="Helicase C-terminal" evidence="7">
    <location>
        <begin position="403"/>
        <end position="487"/>
    </location>
</feature>
<gene>
    <name evidence="8" type="ORF">CHILSU_LOCUS8824</name>
</gene>
<keyword evidence="5" id="KW-0347">Helicase</keyword>
<dbReference type="InterPro" id="IPR011545">
    <property type="entry name" value="DEAD/DEAH_box_helicase_dom"/>
</dbReference>
<evidence type="ECO:0000259" key="6">
    <source>
        <dbReference type="SMART" id="SM00487"/>
    </source>
</evidence>
<keyword evidence="9" id="KW-1185">Reference proteome</keyword>
<dbReference type="CDD" id="cd18787">
    <property type="entry name" value="SF2_C_DEAD"/>
    <property type="match status" value="1"/>
</dbReference>
<name>A0ABN8LAS0_CHISP</name>
<protein>
    <recommendedName>
        <fullName evidence="5">ATP-dependent RNA helicase</fullName>
        <ecNumber evidence="5">3.6.4.13</ecNumber>
    </recommendedName>
</protein>
<dbReference type="Pfam" id="PF00271">
    <property type="entry name" value="Helicase_C"/>
    <property type="match status" value="1"/>
</dbReference>
<dbReference type="InterPro" id="IPR014001">
    <property type="entry name" value="Helicase_ATP-bd"/>
</dbReference>
<proteinExistence type="inferred from homology"/>
<dbReference type="InterPro" id="IPR001650">
    <property type="entry name" value="Helicase_C-like"/>
</dbReference>
<dbReference type="Pfam" id="PF00270">
    <property type="entry name" value="DEAD"/>
    <property type="match status" value="1"/>
</dbReference>
<comment type="similarity">
    <text evidence="5">Belongs to the DEAD box helicase family.</text>
</comment>
<evidence type="ECO:0000259" key="7">
    <source>
        <dbReference type="SMART" id="SM00490"/>
    </source>
</evidence>
<dbReference type="EMBL" id="OU963897">
    <property type="protein sequence ID" value="CAH2989472.1"/>
    <property type="molecule type" value="Genomic_DNA"/>
</dbReference>
<dbReference type="SMART" id="SM00487">
    <property type="entry name" value="DEXDc"/>
    <property type="match status" value="1"/>
</dbReference>
<keyword evidence="3 5" id="KW-0067">ATP-binding</keyword>
<evidence type="ECO:0000256" key="2">
    <source>
        <dbReference type="ARBA" id="ARBA00022801"/>
    </source>
</evidence>
<comment type="function">
    <text evidence="5">RNA helicase.</text>
</comment>
<sequence>MDLFVINRYRETPDEQDATNREAIHLEKLKKKIDERKKANLNIRKSDVGAEPDEIPFNDIDNYDLENNKIENNETDPVVNIISDETKLKPMRQVHQEFKVLGGNEFKKNPKVQRILPYWLSHPYSISRDLQTQLIPLEDQIYLHNTLKSILSSEGITHLFPVQAQVIPFILEEHKFPNCLWRHDICVSAPTGSGKTLSFVLPIVQLLMKETGHHIRAMVVLPVQELAAQIAKVFRKYCSRTGLKVALLSGSTTLHQEQQQIVRHIIDEADRIMEHIQNDWLYHMDKHIKLENEVMTGKVPSLNWDTVCQQKSLPHKLLFSATLSQDPEKLEQWGLFQPKLFSTAPKDMYEDDDHIRKYTTPAELQEQFVACETEHKPLVLYHFLVNQKWDKVLCFTNAAQTAHRLTILLNTWAKGNIKVAELSAALDKNKRDAVLKRFTQSEVNVLIGTDALARGIDIPDCNYVISYDPPRNIKTYIHRVGRTGRAGRSGCALTVLQHNQINMFKELLQTGGKSVLPQINIKPEIIEEISESYQLALHQTKSAINDEINSKVKKSIEVKRGFKARKRKLE</sequence>
<comment type="catalytic activity">
    <reaction evidence="5">
        <text>ATP + H2O = ADP + phosphate + H(+)</text>
        <dbReference type="Rhea" id="RHEA:13065"/>
        <dbReference type="ChEBI" id="CHEBI:15377"/>
        <dbReference type="ChEBI" id="CHEBI:15378"/>
        <dbReference type="ChEBI" id="CHEBI:30616"/>
        <dbReference type="ChEBI" id="CHEBI:43474"/>
        <dbReference type="ChEBI" id="CHEBI:456216"/>
        <dbReference type="EC" id="3.6.4.13"/>
    </reaction>
</comment>
<dbReference type="SMART" id="SM00490">
    <property type="entry name" value="HELICc"/>
    <property type="match status" value="1"/>
</dbReference>
<keyword evidence="1 5" id="KW-0547">Nucleotide-binding</keyword>
<evidence type="ECO:0000313" key="8">
    <source>
        <dbReference type="EMBL" id="CAH2989472.1"/>
    </source>
</evidence>
<dbReference type="PANTHER" id="PTHR24031">
    <property type="entry name" value="RNA HELICASE"/>
    <property type="match status" value="1"/>
</dbReference>
<evidence type="ECO:0000256" key="4">
    <source>
        <dbReference type="ARBA" id="ARBA00022884"/>
    </source>
</evidence>
<evidence type="ECO:0000313" key="9">
    <source>
        <dbReference type="Proteomes" id="UP001153292"/>
    </source>
</evidence>
<comment type="domain">
    <text evidence="5">The Q motif is unique to and characteristic of the DEAD box family of RNA helicases and controls ATP binding and hydrolysis.</text>
</comment>
<evidence type="ECO:0000256" key="3">
    <source>
        <dbReference type="ARBA" id="ARBA00022840"/>
    </source>
</evidence>
<dbReference type="InterPro" id="IPR027417">
    <property type="entry name" value="P-loop_NTPase"/>
</dbReference>
<dbReference type="SUPFAM" id="SSF52540">
    <property type="entry name" value="P-loop containing nucleoside triphosphate hydrolases"/>
    <property type="match status" value="2"/>
</dbReference>
<evidence type="ECO:0000256" key="5">
    <source>
        <dbReference type="RuleBase" id="RU365068"/>
    </source>
</evidence>
<accession>A0ABN8LAS0</accession>
<dbReference type="Gene3D" id="3.40.50.300">
    <property type="entry name" value="P-loop containing nucleotide triphosphate hydrolases"/>
    <property type="match status" value="3"/>
</dbReference>
<dbReference type="EC" id="3.6.4.13" evidence="5"/>
<keyword evidence="4 5" id="KW-0694">RNA-binding</keyword>
<reference evidence="8" key="1">
    <citation type="submission" date="2021-12" db="EMBL/GenBank/DDBJ databases">
        <authorList>
            <person name="King R."/>
        </authorList>
    </citation>
    <scope>NUCLEOTIDE SEQUENCE</scope>
</reference>
<evidence type="ECO:0000256" key="1">
    <source>
        <dbReference type="ARBA" id="ARBA00022741"/>
    </source>
</evidence>
<organism evidence="8 9">
    <name type="scientific">Chilo suppressalis</name>
    <name type="common">Asiatic rice borer moth</name>
    <dbReference type="NCBI Taxonomy" id="168631"/>
    <lineage>
        <taxon>Eukaryota</taxon>
        <taxon>Metazoa</taxon>
        <taxon>Ecdysozoa</taxon>
        <taxon>Arthropoda</taxon>
        <taxon>Hexapoda</taxon>
        <taxon>Insecta</taxon>
        <taxon>Pterygota</taxon>
        <taxon>Neoptera</taxon>
        <taxon>Endopterygota</taxon>
        <taxon>Lepidoptera</taxon>
        <taxon>Glossata</taxon>
        <taxon>Ditrysia</taxon>
        <taxon>Pyraloidea</taxon>
        <taxon>Crambidae</taxon>
        <taxon>Crambinae</taxon>
        <taxon>Chilo</taxon>
    </lineage>
</organism>